<organism evidence="1">
    <name type="scientific">Schistosoma haematobium</name>
    <name type="common">Blood fluke</name>
    <dbReference type="NCBI Taxonomy" id="6185"/>
    <lineage>
        <taxon>Eukaryota</taxon>
        <taxon>Metazoa</taxon>
        <taxon>Spiralia</taxon>
        <taxon>Lophotrochozoa</taxon>
        <taxon>Platyhelminthes</taxon>
        <taxon>Trematoda</taxon>
        <taxon>Digenea</taxon>
        <taxon>Strigeidida</taxon>
        <taxon>Schistosomatoidea</taxon>
        <taxon>Schistosomatidae</taxon>
        <taxon>Schistosoma</taxon>
    </lineage>
</organism>
<protein>
    <submittedName>
        <fullName evidence="1">Uncharacterized protein</fullName>
    </submittedName>
</protein>
<evidence type="ECO:0000313" key="1">
    <source>
        <dbReference type="EMBL" id="KGB31917.1"/>
    </source>
</evidence>
<accession>A0A094ZDU6</accession>
<dbReference type="OrthoDB" id="6415470at2759"/>
<proteinExistence type="predicted"/>
<dbReference type="PROSITE" id="PS51257">
    <property type="entry name" value="PROKAR_LIPOPROTEIN"/>
    <property type="match status" value="1"/>
</dbReference>
<gene>
    <name evidence="1" type="ORF">MS3_00031</name>
</gene>
<reference evidence="1" key="1">
    <citation type="journal article" date="2012" name="Nat. Genet.">
        <title>Whole-genome sequence of Schistosoma haematobium.</title>
        <authorList>
            <person name="Young N.D."/>
            <person name="Jex A.R."/>
            <person name="Li B."/>
            <person name="Liu S."/>
            <person name="Yang L."/>
            <person name="Xiong Z."/>
            <person name="Li Y."/>
            <person name="Cantacessi C."/>
            <person name="Hall R.S."/>
            <person name="Xu X."/>
            <person name="Chen F."/>
            <person name="Wu X."/>
            <person name="Zerlotini A."/>
            <person name="Oliveira G."/>
            <person name="Hofmann A."/>
            <person name="Zhang G."/>
            <person name="Fang X."/>
            <person name="Kang Y."/>
            <person name="Campbell B.E."/>
            <person name="Loukas A."/>
            <person name="Ranganathan S."/>
            <person name="Rollinson D."/>
            <person name="Rinaldi G."/>
            <person name="Brindley P.J."/>
            <person name="Yang H."/>
            <person name="Wang J."/>
            <person name="Wang J."/>
            <person name="Gasser R.B."/>
        </authorList>
    </citation>
    <scope>NUCLEOTIDE SEQUENCE [LARGE SCALE GENOMIC DNA]</scope>
</reference>
<name>A0A094ZDU6_SCHHA</name>
<sequence>MLTVSRISVLYNSFLQISTGVSACRGSIYFSRHTKPSRKASEFNVYRDAAEIVETSFAGENFEESVSALRHAKLVERRKHKFLVLKKKYSNNPVELSVLTWRAKEQVMFLLGGDEGMDFEQISKSFPITSQGAEKLFGNKSSPILQKSGDISWLLKHDSRVIERWNHLLSFLSRIYRGGEDVSESSVFGMIPNGLAWLCTNAKMNLLMYADGNPKLPFPKKHDKIVKQDHSYGHFEMYAAMFNSMPKDELCDKYTQHVLNLRKFVETFQKIKNSPPQNVPFSGDHHSPRLYKYLLSCATAVNSKCKNQKSISLPNNVKLRDYYTSLKIK</sequence>
<dbReference type="AlphaFoldDB" id="A0A094ZDU6"/>
<dbReference type="EMBL" id="KL250487">
    <property type="protein sequence ID" value="KGB31917.1"/>
    <property type="molecule type" value="Genomic_DNA"/>
</dbReference>